<keyword evidence="4" id="KW-0560">Oxidoreductase</keyword>
<accession>A0ABN1NAN5</accession>
<dbReference type="PANTHER" id="PTHR43557">
    <property type="entry name" value="APOPTOSIS-INDUCING FACTOR 1"/>
    <property type="match status" value="1"/>
</dbReference>
<dbReference type="InterPro" id="IPR016156">
    <property type="entry name" value="FAD/NAD-linked_Rdtase_dimer_sf"/>
</dbReference>
<feature type="domain" description="Reductase C-terminal" evidence="6">
    <location>
        <begin position="326"/>
        <end position="405"/>
    </location>
</feature>
<feature type="domain" description="FAD/NAD(P)-binding" evidence="5">
    <location>
        <begin position="7"/>
        <end position="307"/>
    </location>
</feature>
<name>A0ABN1NAN5_9PSEU</name>
<dbReference type="Proteomes" id="UP001499967">
    <property type="component" value="Unassembled WGS sequence"/>
</dbReference>
<dbReference type="InterPro" id="IPR023753">
    <property type="entry name" value="FAD/NAD-binding_dom"/>
</dbReference>
<dbReference type="PANTHER" id="PTHR43557:SF2">
    <property type="entry name" value="RIESKE DOMAIN-CONTAINING PROTEIN-RELATED"/>
    <property type="match status" value="1"/>
</dbReference>
<evidence type="ECO:0000313" key="7">
    <source>
        <dbReference type="EMBL" id="GAA0898516.1"/>
    </source>
</evidence>
<comment type="caution">
    <text evidence="7">The sequence shown here is derived from an EMBL/GenBank/DDBJ whole genome shotgun (WGS) entry which is preliminary data.</text>
</comment>
<dbReference type="Gene3D" id="3.50.50.60">
    <property type="entry name" value="FAD/NAD(P)-binding domain"/>
    <property type="match status" value="2"/>
</dbReference>
<dbReference type="PRINTS" id="PR00411">
    <property type="entry name" value="PNDRDTASEI"/>
</dbReference>
<proteinExistence type="predicted"/>
<dbReference type="SUPFAM" id="SSF51905">
    <property type="entry name" value="FAD/NAD(P)-binding domain"/>
    <property type="match status" value="1"/>
</dbReference>
<dbReference type="RefSeq" id="WP_343945146.1">
    <property type="nucleotide sequence ID" value="NZ_BAAAHP010000196.1"/>
</dbReference>
<keyword evidence="2" id="KW-0285">Flavoprotein</keyword>
<dbReference type="SUPFAM" id="SSF55424">
    <property type="entry name" value="FAD/NAD-linked reductases, dimerisation (C-terminal) domain"/>
    <property type="match status" value="1"/>
</dbReference>
<evidence type="ECO:0000259" key="6">
    <source>
        <dbReference type="Pfam" id="PF14759"/>
    </source>
</evidence>
<dbReference type="InterPro" id="IPR050446">
    <property type="entry name" value="FAD-oxidoreductase/Apoptosis"/>
</dbReference>
<comment type="cofactor">
    <cofactor evidence="1">
        <name>FAD</name>
        <dbReference type="ChEBI" id="CHEBI:57692"/>
    </cofactor>
</comment>
<dbReference type="Pfam" id="PF07992">
    <property type="entry name" value="Pyr_redox_2"/>
    <property type="match status" value="1"/>
</dbReference>
<keyword evidence="3" id="KW-0274">FAD</keyword>
<reference evidence="7 8" key="1">
    <citation type="journal article" date="2019" name="Int. J. Syst. Evol. Microbiol.">
        <title>The Global Catalogue of Microorganisms (GCM) 10K type strain sequencing project: providing services to taxonomists for standard genome sequencing and annotation.</title>
        <authorList>
            <consortium name="The Broad Institute Genomics Platform"/>
            <consortium name="The Broad Institute Genome Sequencing Center for Infectious Disease"/>
            <person name="Wu L."/>
            <person name="Ma J."/>
        </authorList>
    </citation>
    <scope>NUCLEOTIDE SEQUENCE [LARGE SCALE GENOMIC DNA]</scope>
    <source>
        <strain evidence="7 8">JCM 11117</strain>
    </source>
</reference>
<dbReference type="Pfam" id="PF14759">
    <property type="entry name" value="Reductase_C"/>
    <property type="match status" value="1"/>
</dbReference>
<organism evidence="7 8">
    <name type="scientific">Pseudonocardia zijingensis</name>
    <dbReference type="NCBI Taxonomy" id="153376"/>
    <lineage>
        <taxon>Bacteria</taxon>
        <taxon>Bacillati</taxon>
        <taxon>Actinomycetota</taxon>
        <taxon>Actinomycetes</taxon>
        <taxon>Pseudonocardiales</taxon>
        <taxon>Pseudonocardiaceae</taxon>
        <taxon>Pseudonocardia</taxon>
    </lineage>
</organism>
<sequence length="411" mass="42218">MTGQPEHVVIVGAGLGGLRTAQQLRSAGLQGRISIVGAETHLPYDRPPLSKQVLTGEWEPERTALAGTDTFEELGVRAHLGNPAVALRPGHRDHELELADGAALHADAVVVATGLVARELPGQPAQVHTLRTLDDALALRGALDSARTLLVVGAGFIGAEVASSARTRGTAVTAVEALEAPSVRALGPRLGPLAARLITESGVELHTGATITRFVESPDSADGVEVELADGRRLAADVAVVGIGGVPRLEWLADTGLDTARGIACGPTGRVHGLDGVWAVGDVAAWDDPVSGARHRHEHWTSAGDQAAVVARDVLGAPPPPATVPYCWSDQFGLKIQIIGRPELAEDVVALHGAGLDNGGPVRGTVVGYVAGDRLVAVAGFGAARYVARYRPLVGAGAPLGEVRATAEALG</sequence>
<dbReference type="InterPro" id="IPR028202">
    <property type="entry name" value="Reductase_C"/>
</dbReference>
<protein>
    <submittedName>
        <fullName evidence="7">FAD/NAD(P)-binding oxidoreductase</fullName>
    </submittedName>
</protein>
<evidence type="ECO:0000256" key="3">
    <source>
        <dbReference type="ARBA" id="ARBA00022827"/>
    </source>
</evidence>
<dbReference type="Gene3D" id="3.30.390.30">
    <property type="match status" value="1"/>
</dbReference>
<evidence type="ECO:0000259" key="5">
    <source>
        <dbReference type="Pfam" id="PF07992"/>
    </source>
</evidence>
<evidence type="ECO:0000256" key="1">
    <source>
        <dbReference type="ARBA" id="ARBA00001974"/>
    </source>
</evidence>
<dbReference type="EMBL" id="BAAAHP010000196">
    <property type="protein sequence ID" value="GAA0898516.1"/>
    <property type="molecule type" value="Genomic_DNA"/>
</dbReference>
<dbReference type="InterPro" id="IPR036188">
    <property type="entry name" value="FAD/NAD-bd_sf"/>
</dbReference>
<keyword evidence="8" id="KW-1185">Reference proteome</keyword>
<evidence type="ECO:0000256" key="2">
    <source>
        <dbReference type="ARBA" id="ARBA00022630"/>
    </source>
</evidence>
<gene>
    <name evidence="7" type="ORF">GCM10009559_61160</name>
</gene>
<evidence type="ECO:0000313" key="8">
    <source>
        <dbReference type="Proteomes" id="UP001499967"/>
    </source>
</evidence>
<dbReference type="PRINTS" id="PR00368">
    <property type="entry name" value="FADPNR"/>
</dbReference>
<evidence type="ECO:0000256" key="4">
    <source>
        <dbReference type="ARBA" id="ARBA00023002"/>
    </source>
</evidence>